<reference evidence="2" key="2">
    <citation type="submission" date="2015-01" db="EMBL/GenBank/DDBJ databases">
        <title>Evolutionary Origins and Diversification of the Mycorrhizal Mutualists.</title>
        <authorList>
            <consortium name="DOE Joint Genome Institute"/>
            <consortium name="Mycorrhizal Genomics Consortium"/>
            <person name="Kohler A."/>
            <person name="Kuo A."/>
            <person name="Nagy L.G."/>
            <person name="Floudas D."/>
            <person name="Copeland A."/>
            <person name="Barry K.W."/>
            <person name="Cichocki N."/>
            <person name="Veneault-Fourrey C."/>
            <person name="LaButti K."/>
            <person name="Lindquist E.A."/>
            <person name="Lipzen A."/>
            <person name="Lundell T."/>
            <person name="Morin E."/>
            <person name="Murat C."/>
            <person name="Riley R."/>
            <person name="Ohm R."/>
            <person name="Sun H."/>
            <person name="Tunlid A."/>
            <person name="Henrissat B."/>
            <person name="Grigoriev I.V."/>
            <person name="Hibbett D.S."/>
            <person name="Martin F."/>
        </authorList>
    </citation>
    <scope>NUCLEOTIDE SEQUENCE [LARGE SCALE GENOMIC DNA]</scope>
    <source>
        <strain evidence="2">LaAM-08-1</strain>
    </source>
</reference>
<dbReference type="HOGENOM" id="CLU_2812786_0_0_1"/>
<dbReference type="Proteomes" id="UP000054477">
    <property type="component" value="Unassembled WGS sequence"/>
</dbReference>
<protein>
    <submittedName>
        <fullName evidence="1">Uncharacterized protein</fullName>
    </submittedName>
</protein>
<name>A0A0C9XSE1_9AGAR</name>
<evidence type="ECO:0000313" key="2">
    <source>
        <dbReference type="Proteomes" id="UP000054477"/>
    </source>
</evidence>
<reference evidence="1 2" key="1">
    <citation type="submission" date="2014-04" db="EMBL/GenBank/DDBJ databases">
        <authorList>
            <consortium name="DOE Joint Genome Institute"/>
            <person name="Kuo A."/>
            <person name="Kohler A."/>
            <person name="Nagy L.G."/>
            <person name="Floudas D."/>
            <person name="Copeland A."/>
            <person name="Barry K.W."/>
            <person name="Cichocki N."/>
            <person name="Veneault-Fourrey C."/>
            <person name="LaButti K."/>
            <person name="Lindquist E.A."/>
            <person name="Lipzen A."/>
            <person name="Lundell T."/>
            <person name="Morin E."/>
            <person name="Murat C."/>
            <person name="Sun H."/>
            <person name="Tunlid A."/>
            <person name="Henrissat B."/>
            <person name="Grigoriev I.V."/>
            <person name="Hibbett D.S."/>
            <person name="Martin F."/>
            <person name="Nordberg H.P."/>
            <person name="Cantor M.N."/>
            <person name="Hua S.X."/>
        </authorList>
    </citation>
    <scope>NUCLEOTIDE SEQUENCE [LARGE SCALE GENOMIC DNA]</scope>
    <source>
        <strain evidence="1 2">LaAM-08-1</strain>
    </source>
</reference>
<keyword evidence="2" id="KW-1185">Reference proteome</keyword>
<sequence>MCQEAVNGGLWAELMPCTTYSSVWISTIGGRKQADVAAADKCASHQTRFSKFTSNHNIVEYVHFYWR</sequence>
<proteinExistence type="predicted"/>
<gene>
    <name evidence="1" type="ORF">K443DRAFT_675841</name>
</gene>
<dbReference type="EMBL" id="KN838568">
    <property type="protein sequence ID" value="KIK04584.1"/>
    <property type="molecule type" value="Genomic_DNA"/>
</dbReference>
<dbReference type="AlphaFoldDB" id="A0A0C9XSE1"/>
<organism evidence="1 2">
    <name type="scientific">Laccaria amethystina LaAM-08-1</name>
    <dbReference type="NCBI Taxonomy" id="1095629"/>
    <lineage>
        <taxon>Eukaryota</taxon>
        <taxon>Fungi</taxon>
        <taxon>Dikarya</taxon>
        <taxon>Basidiomycota</taxon>
        <taxon>Agaricomycotina</taxon>
        <taxon>Agaricomycetes</taxon>
        <taxon>Agaricomycetidae</taxon>
        <taxon>Agaricales</taxon>
        <taxon>Agaricineae</taxon>
        <taxon>Hydnangiaceae</taxon>
        <taxon>Laccaria</taxon>
    </lineage>
</organism>
<accession>A0A0C9XSE1</accession>
<evidence type="ECO:0000313" key="1">
    <source>
        <dbReference type="EMBL" id="KIK04584.1"/>
    </source>
</evidence>